<proteinExistence type="predicted"/>
<keyword evidence="1" id="KW-0812">Transmembrane</keyword>
<feature type="transmembrane region" description="Helical" evidence="1">
    <location>
        <begin position="76"/>
        <end position="98"/>
    </location>
</feature>
<evidence type="ECO:0000256" key="1">
    <source>
        <dbReference type="SAM" id="Phobius"/>
    </source>
</evidence>
<dbReference type="AlphaFoldDB" id="A0A0L8GIX7"/>
<accession>A0A0L8GIX7</accession>
<evidence type="ECO:0000313" key="2">
    <source>
        <dbReference type="EMBL" id="KOF76956.1"/>
    </source>
</evidence>
<feature type="transmembrane region" description="Helical" evidence="1">
    <location>
        <begin position="6"/>
        <end position="33"/>
    </location>
</feature>
<organism evidence="2">
    <name type="scientific">Octopus bimaculoides</name>
    <name type="common">California two-spotted octopus</name>
    <dbReference type="NCBI Taxonomy" id="37653"/>
    <lineage>
        <taxon>Eukaryota</taxon>
        <taxon>Metazoa</taxon>
        <taxon>Spiralia</taxon>
        <taxon>Lophotrochozoa</taxon>
        <taxon>Mollusca</taxon>
        <taxon>Cephalopoda</taxon>
        <taxon>Coleoidea</taxon>
        <taxon>Octopodiformes</taxon>
        <taxon>Octopoda</taxon>
        <taxon>Incirrata</taxon>
        <taxon>Octopodidae</taxon>
        <taxon>Octopus</taxon>
    </lineage>
</organism>
<gene>
    <name evidence="2" type="ORF">OCBIM_22032705mg</name>
</gene>
<keyword evidence="1" id="KW-1133">Transmembrane helix</keyword>
<dbReference type="EMBL" id="KQ421638">
    <property type="protein sequence ID" value="KOF76956.1"/>
    <property type="molecule type" value="Genomic_DNA"/>
</dbReference>
<sequence length="116" mass="13316">MFVETYRAWLSLIVTGPLKTIRLVSLVVLPLLVGRRKATARLSPSLTSTRQNRPNDYYYHQYYHRRQCTTATTTEATTLLCIATTVPVLFVIVLLLLATTTQSQFGWTYKERSIFV</sequence>
<protein>
    <submittedName>
        <fullName evidence="2">Uncharacterized protein</fullName>
    </submittedName>
</protein>
<name>A0A0L8GIX7_OCTBM</name>
<reference evidence="2" key="1">
    <citation type="submission" date="2015-07" db="EMBL/GenBank/DDBJ databases">
        <title>MeaNS - Measles Nucleotide Surveillance Program.</title>
        <authorList>
            <person name="Tran T."/>
            <person name="Druce J."/>
        </authorList>
    </citation>
    <scope>NUCLEOTIDE SEQUENCE</scope>
    <source>
        <strain evidence="2">UCB-OBI-ISO-001</strain>
        <tissue evidence="2">Gonad</tissue>
    </source>
</reference>
<keyword evidence="1" id="KW-0472">Membrane</keyword>